<organism evidence="2 3">
    <name type="scientific">Ventrimonas faecis</name>
    <dbReference type="NCBI Taxonomy" id="3133170"/>
    <lineage>
        <taxon>Bacteria</taxon>
        <taxon>Bacillati</taxon>
        <taxon>Bacillota</taxon>
        <taxon>Clostridia</taxon>
        <taxon>Lachnospirales</taxon>
        <taxon>Lachnospiraceae</taxon>
        <taxon>Ventrimonas</taxon>
    </lineage>
</organism>
<protein>
    <submittedName>
        <fullName evidence="2">Uncharacterized protein</fullName>
    </submittedName>
</protein>
<proteinExistence type="predicted"/>
<keyword evidence="1" id="KW-0812">Transmembrane</keyword>
<evidence type="ECO:0000313" key="2">
    <source>
        <dbReference type="EMBL" id="MEQ2564147.1"/>
    </source>
</evidence>
<feature type="transmembrane region" description="Helical" evidence="1">
    <location>
        <begin position="6"/>
        <end position="31"/>
    </location>
</feature>
<dbReference type="RefSeq" id="WP_349230195.1">
    <property type="nucleotide sequence ID" value="NZ_JBBMFJ010000032.1"/>
</dbReference>
<reference evidence="2 3" key="1">
    <citation type="submission" date="2024-03" db="EMBL/GenBank/DDBJ databases">
        <title>Human intestinal bacterial collection.</title>
        <authorList>
            <person name="Pauvert C."/>
            <person name="Hitch T.C.A."/>
            <person name="Clavel T."/>
        </authorList>
    </citation>
    <scope>NUCLEOTIDE SEQUENCE [LARGE SCALE GENOMIC DNA]</scope>
    <source>
        <strain evidence="2 3">CLA-AP-H27</strain>
    </source>
</reference>
<name>A0ABV1HP99_9FIRM</name>
<evidence type="ECO:0000256" key="1">
    <source>
        <dbReference type="SAM" id="Phobius"/>
    </source>
</evidence>
<dbReference type="Proteomes" id="UP001437460">
    <property type="component" value="Unassembled WGS sequence"/>
</dbReference>
<sequence>MLTVLILIVYAIIGGVSTLAMVIGIPAVLGWKIYRRVKYQIPIMK</sequence>
<gene>
    <name evidence="2" type="ORF">WMO41_13415</name>
</gene>
<keyword evidence="1" id="KW-1133">Transmembrane helix</keyword>
<comment type="caution">
    <text evidence="2">The sequence shown here is derived from an EMBL/GenBank/DDBJ whole genome shotgun (WGS) entry which is preliminary data.</text>
</comment>
<evidence type="ECO:0000313" key="3">
    <source>
        <dbReference type="Proteomes" id="UP001437460"/>
    </source>
</evidence>
<accession>A0ABV1HP99</accession>
<dbReference type="EMBL" id="JBBMFJ010000032">
    <property type="protein sequence ID" value="MEQ2564147.1"/>
    <property type="molecule type" value="Genomic_DNA"/>
</dbReference>
<keyword evidence="1" id="KW-0472">Membrane</keyword>
<keyword evidence="3" id="KW-1185">Reference proteome</keyword>